<evidence type="ECO:0000259" key="4">
    <source>
        <dbReference type="Pfam" id="PF13649"/>
    </source>
</evidence>
<dbReference type="SUPFAM" id="SSF53335">
    <property type="entry name" value="S-adenosyl-L-methionine-dependent methyltransferases"/>
    <property type="match status" value="1"/>
</dbReference>
<dbReference type="Pfam" id="PF13649">
    <property type="entry name" value="Methyltransf_25"/>
    <property type="match status" value="1"/>
</dbReference>
<name>A0A4S8Q0L3_9ACTN</name>
<keyword evidence="1 5" id="KW-0489">Methyltransferase</keyword>
<evidence type="ECO:0000313" key="6">
    <source>
        <dbReference type="Proteomes" id="UP000308760"/>
    </source>
</evidence>
<dbReference type="EMBL" id="STGY01000069">
    <property type="protein sequence ID" value="THV37627.1"/>
    <property type="molecule type" value="Genomic_DNA"/>
</dbReference>
<dbReference type="RefSeq" id="WP_136536387.1">
    <property type="nucleotide sequence ID" value="NZ_STGY01000069.1"/>
</dbReference>
<reference evidence="6" key="1">
    <citation type="submission" date="2019-04" db="EMBL/GenBank/DDBJ databases">
        <title>Nocardioides xinjiangensis sp. nov.</title>
        <authorList>
            <person name="Liu S."/>
        </authorList>
    </citation>
    <scope>NUCLEOTIDE SEQUENCE [LARGE SCALE GENOMIC DNA]</scope>
    <source>
        <strain evidence="6">18</strain>
    </source>
</reference>
<keyword evidence="6" id="KW-1185">Reference proteome</keyword>
<comment type="caution">
    <text evidence="5">The sequence shown here is derived from an EMBL/GenBank/DDBJ whole genome shotgun (WGS) entry which is preliminary data.</text>
</comment>
<dbReference type="InterPro" id="IPR029063">
    <property type="entry name" value="SAM-dependent_MTases_sf"/>
</dbReference>
<organism evidence="5 6">
    <name type="scientific">Glycomyces buryatensis</name>
    <dbReference type="NCBI Taxonomy" id="2570927"/>
    <lineage>
        <taxon>Bacteria</taxon>
        <taxon>Bacillati</taxon>
        <taxon>Actinomycetota</taxon>
        <taxon>Actinomycetes</taxon>
        <taxon>Glycomycetales</taxon>
        <taxon>Glycomycetaceae</taxon>
        <taxon>Glycomyces</taxon>
    </lineage>
</organism>
<reference evidence="5 6" key="2">
    <citation type="submission" date="2019-05" db="EMBL/GenBank/DDBJ databases">
        <title>Glycomyces buryatensis sp. nov.</title>
        <authorList>
            <person name="Nikitina E."/>
        </authorList>
    </citation>
    <scope>NUCLEOTIDE SEQUENCE [LARGE SCALE GENOMIC DNA]</scope>
    <source>
        <strain evidence="5 6">18</strain>
    </source>
</reference>
<dbReference type="GO" id="GO:0032259">
    <property type="term" value="P:methylation"/>
    <property type="evidence" value="ECO:0007669"/>
    <property type="project" value="UniProtKB-KW"/>
</dbReference>
<gene>
    <name evidence="5" type="ORF">FAB82_20330</name>
</gene>
<accession>A0A4S8Q0L3</accession>
<dbReference type="CDD" id="cd02440">
    <property type="entry name" value="AdoMet_MTases"/>
    <property type="match status" value="1"/>
</dbReference>
<keyword evidence="2 5" id="KW-0808">Transferase</keyword>
<dbReference type="GO" id="GO:0008168">
    <property type="term" value="F:methyltransferase activity"/>
    <property type="evidence" value="ECO:0007669"/>
    <property type="project" value="UniProtKB-KW"/>
</dbReference>
<feature type="domain" description="Methyltransferase" evidence="4">
    <location>
        <begin position="48"/>
        <end position="139"/>
    </location>
</feature>
<keyword evidence="3" id="KW-0949">S-adenosyl-L-methionine</keyword>
<evidence type="ECO:0000256" key="2">
    <source>
        <dbReference type="ARBA" id="ARBA00022679"/>
    </source>
</evidence>
<dbReference type="OrthoDB" id="9765084at2"/>
<protein>
    <submittedName>
        <fullName evidence="5">Class I SAM-dependent methyltransferase</fullName>
    </submittedName>
</protein>
<dbReference type="InterPro" id="IPR041698">
    <property type="entry name" value="Methyltransf_25"/>
</dbReference>
<proteinExistence type="predicted"/>
<dbReference type="AlphaFoldDB" id="A0A4S8Q0L3"/>
<dbReference type="PANTHER" id="PTHR43464:SF19">
    <property type="entry name" value="UBIQUINONE BIOSYNTHESIS O-METHYLTRANSFERASE, MITOCHONDRIAL"/>
    <property type="match status" value="1"/>
</dbReference>
<dbReference type="Gene3D" id="3.40.50.150">
    <property type="entry name" value="Vaccinia Virus protein VP39"/>
    <property type="match status" value="1"/>
</dbReference>
<evidence type="ECO:0000256" key="3">
    <source>
        <dbReference type="ARBA" id="ARBA00022691"/>
    </source>
</evidence>
<evidence type="ECO:0000313" key="5">
    <source>
        <dbReference type="EMBL" id="THV37627.1"/>
    </source>
</evidence>
<dbReference type="PANTHER" id="PTHR43464">
    <property type="entry name" value="METHYLTRANSFERASE"/>
    <property type="match status" value="1"/>
</dbReference>
<evidence type="ECO:0000256" key="1">
    <source>
        <dbReference type="ARBA" id="ARBA00022603"/>
    </source>
</evidence>
<sequence length="206" mass="23368">MSDEELKEIVQSGYDTVSYAYRDDEDAPPQYRPWIEQLLHEHPPGTEVLDIGCGCGVPMSKSLAESGHAVTGIDISEVQIARARRLVPSARFFCGDATAFPFPDRSFDLILCLYTLWHVPLPNQESFIGRMSRWLRPGGALLATVAVSEWEGVKDGWLEGGSRMWWGHRDLDTYRTWFDAAGFDIESDEFISLGRGKQQALWTRRR</sequence>
<dbReference type="Proteomes" id="UP000308760">
    <property type="component" value="Unassembled WGS sequence"/>
</dbReference>